<dbReference type="Proteomes" id="UP000295097">
    <property type="component" value="Unassembled WGS sequence"/>
</dbReference>
<gene>
    <name evidence="2" type="ORF">EDC90_100455</name>
</gene>
<keyword evidence="3" id="KW-1185">Reference proteome</keyword>
<evidence type="ECO:0000313" key="3">
    <source>
        <dbReference type="Proteomes" id="UP000295097"/>
    </source>
</evidence>
<feature type="domain" description="DUF1828" evidence="1">
    <location>
        <begin position="32"/>
        <end position="122"/>
    </location>
</feature>
<dbReference type="RefSeq" id="WP_165972728.1">
    <property type="nucleotide sequence ID" value="NZ_SMAR01000004.1"/>
</dbReference>
<evidence type="ECO:0000259" key="1">
    <source>
        <dbReference type="Pfam" id="PF08861"/>
    </source>
</evidence>
<dbReference type="EMBL" id="SMAR01000004">
    <property type="protein sequence ID" value="TCT42754.1"/>
    <property type="molecule type" value="Genomic_DNA"/>
</dbReference>
<dbReference type="Pfam" id="PF08861">
    <property type="entry name" value="DUF1828"/>
    <property type="match status" value="1"/>
</dbReference>
<organism evidence="2 3">
    <name type="scientific">Martelella mediterranea</name>
    <dbReference type="NCBI Taxonomy" id="293089"/>
    <lineage>
        <taxon>Bacteria</taxon>
        <taxon>Pseudomonadati</taxon>
        <taxon>Pseudomonadota</taxon>
        <taxon>Alphaproteobacteria</taxon>
        <taxon>Hyphomicrobiales</taxon>
        <taxon>Aurantimonadaceae</taxon>
        <taxon>Martelella</taxon>
    </lineage>
</organism>
<reference evidence="2 3" key="1">
    <citation type="submission" date="2019-03" db="EMBL/GenBank/DDBJ databases">
        <title>Freshwater and sediment microbial communities from various areas in North America, analyzing microbe dynamics in response to fracking.</title>
        <authorList>
            <person name="Lamendella R."/>
        </authorList>
    </citation>
    <scope>NUCLEOTIDE SEQUENCE [LARGE SCALE GENOMIC DNA]</scope>
    <source>
        <strain evidence="2 3">175.2</strain>
    </source>
</reference>
<accession>A0A4V2V4V7</accession>
<protein>
    <submittedName>
        <fullName evidence="2">Uncharacterized protein DUF1828</fullName>
    </submittedName>
</protein>
<sequence>MKTEQNLSSALHSAFTDAISVRAVPSGFAINSPFFDDSGDYLGFYATITDDGLVFEDDGEFLPHLIASGIDIESGQRRALMDTILSEADAYWDETSNEIRTNPLPQDQSGSAAIKFLSALLRMRSLEKLTRDMVRSTFKEDATEAIQAELSDAFSIKLKAFVSKGYEDYPSDIVLTPKQEGRRTIGVFLVNSSTQFLEAELLHREIEARSQDNRLCSVALIEDTRKIQSIGDRRFQRAINEGLQTRYFRGTEKEAILSLNRISKVAA</sequence>
<evidence type="ECO:0000313" key="2">
    <source>
        <dbReference type="EMBL" id="TCT42754.1"/>
    </source>
</evidence>
<dbReference type="AlphaFoldDB" id="A0A4V2V4V7"/>
<dbReference type="InterPro" id="IPR014960">
    <property type="entry name" value="DUF1828"/>
</dbReference>
<comment type="caution">
    <text evidence="2">The sequence shown here is derived from an EMBL/GenBank/DDBJ whole genome shotgun (WGS) entry which is preliminary data.</text>
</comment>
<proteinExistence type="predicted"/>
<name>A0A4V2V4V7_9HYPH</name>